<dbReference type="AlphaFoldDB" id="J3P3F9"/>
<organism evidence="1">
    <name type="scientific">Gaeumannomyces tritici (strain R3-111a-1)</name>
    <name type="common">Wheat and barley take-all root rot fungus</name>
    <name type="synonym">Gaeumannomyces graminis var. tritici</name>
    <dbReference type="NCBI Taxonomy" id="644352"/>
    <lineage>
        <taxon>Eukaryota</taxon>
        <taxon>Fungi</taxon>
        <taxon>Dikarya</taxon>
        <taxon>Ascomycota</taxon>
        <taxon>Pezizomycotina</taxon>
        <taxon>Sordariomycetes</taxon>
        <taxon>Sordariomycetidae</taxon>
        <taxon>Magnaporthales</taxon>
        <taxon>Magnaporthaceae</taxon>
        <taxon>Gaeumannomyces</taxon>
    </lineage>
</organism>
<dbReference type="EMBL" id="GL385398">
    <property type="protein sequence ID" value="EJT74201.1"/>
    <property type="molecule type" value="Genomic_DNA"/>
</dbReference>
<sequence length="67" mass="7327">MSGALHDRRLASLHLPDKTDSVPACRLLLLLLSNCMQTSVTLLPADLTITKRNGTKDRPSRAARSDL</sequence>
<reference evidence="1" key="2">
    <citation type="submission" date="2010-07" db="EMBL/GenBank/DDBJ databases">
        <authorList>
            <consortium name="The Broad Institute Genome Sequencing Platform"/>
            <consortium name="Broad Institute Genome Sequencing Center for Infectious Disease"/>
            <person name="Ma L.-J."/>
            <person name="Dead R."/>
            <person name="Young S."/>
            <person name="Zeng Q."/>
            <person name="Koehrsen M."/>
            <person name="Alvarado L."/>
            <person name="Berlin A."/>
            <person name="Chapman S.B."/>
            <person name="Chen Z."/>
            <person name="Freedman E."/>
            <person name="Gellesch M."/>
            <person name="Goldberg J."/>
            <person name="Griggs A."/>
            <person name="Gujja S."/>
            <person name="Heilman E.R."/>
            <person name="Heiman D."/>
            <person name="Hepburn T."/>
            <person name="Howarth C."/>
            <person name="Jen D."/>
            <person name="Larson L."/>
            <person name="Mehta T."/>
            <person name="Neiman D."/>
            <person name="Pearson M."/>
            <person name="Roberts A."/>
            <person name="Saif S."/>
            <person name="Shea T."/>
            <person name="Shenoy N."/>
            <person name="Sisk P."/>
            <person name="Stolte C."/>
            <person name="Sykes S."/>
            <person name="Walk T."/>
            <person name="White J."/>
            <person name="Yandava C."/>
            <person name="Haas B."/>
            <person name="Nusbaum C."/>
            <person name="Birren B."/>
        </authorList>
    </citation>
    <scope>NUCLEOTIDE SEQUENCE</scope>
    <source>
        <strain evidence="1">R3-111a-1</strain>
    </source>
</reference>
<dbReference type="EnsemblFungi" id="EJT74201">
    <property type="protein sequence ID" value="EJT74201"/>
    <property type="gene ID" value="GGTG_08045"/>
</dbReference>
<protein>
    <submittedName>
        <fullName evidence="1 2">Uncharacterized protein</fullName>
    </submittedName>
</protein>
<evidence type="ECO:0000313" key="1">
    <source>
        <dbReference type="EMBL" id="EJT74201.1"/>
    </source>
</evidence>
<reference evidence="1" key="3">
    <citation type="submission" date="2010-09" db="EMBL/GenBank/DDBJ databases">
        <title>Annotation of Gaeumannomyces graminis var. tritici R3-111a-1.</title>
        <authorList>
            <consortium name="The Broad Institute Genome Sequencing Platform"/>
            <person name="Ma L.-J."/>
            <person name="Dead R."/>
            <person name="Young S.K."/>
            <person name="Zeng Q."/>
            <person name="Gargeya S."/>
            <person name="Fitzgerald M."/>
            <person name="Haas B."/>
            <person name="Abouelleil A."/>
            <person name="Alvarado L."/>
            <person name="Arachchi H.M."/>
            <person name="Berlin A."/>
            <person name="Brown A."/>
            <person name="Chapman S.B."/>
            <person name="Chen Z."/>
            <person name="Dunbar C."/>
            <person name="Freedman E."/>
            <person name="Gearin G."/>
            <person name="Gellesch M."/>
            <person name="Goldberg J."/>
            <person name="Griggs A."/>
            <person name="Gujja S."/>
            <person name="Heiman D."/>
            <person name="Howarth C."/>
            <person name="Larson L."/>
            <person name="Lui A."/>
            <person name="MacDonald P.J.P."/>
            <person name="Mehta T."/>
            <person name="Montmayeur A."/>
            <person name="Murphy C."/>
            <person name="Neiman D."/>
            <person name="Pearson M."/>
            <person name="Priest M."/>
            <person name="Roberts A."/>
            <person name="Saif S."/>
            <person name="Shea T."/>
            <person name="Shenoy N."/>
            <person name="Sisk P."/>
            <person name="Stolte C."/>
            <person name="Sykes S."/>
            <person name="Yandava C."/>
            <person name="Wortman J."/>
            <person name="Nusbaum C."/>
            <person name="Birren B."/>
        </authorList>
    </citation>
    <scope>NUCLEOTIDE SEQUENCE</scope>
    <source>
        <strain evidence="1">R3-111a-1</strain>
    </source>
</reference>
<dbReference type="HOGENOM" id="CLU_2812508_0_0_1"/>
<evidence type="ECO:0000313" key="3">
    <source>
        <dbReference type="Proteomes" id="UP000006039"/>
    </source>
</evidence>
<name>J3P3F9_GAET3</name>
<accession>J3P3F9</accession>
<dbReference type="VEuPathDB" id="FungiDB:GGTG_08045"/>
<dbReference type="RefSeq" id="XP_009224145.1">
    <property type="nucleotide sequence ID" value="XM_009225881.1"/>
</dbReference>
<reference evidence="2" key="5">
    <citation type="submission" date="2018-04" db="UniProtKB">
        <authorList>
            <consortium name="EnsemblFungi"/>
        </authorList>
    </citation>
    <scope>IDENTIFICATION</scope>
    <source>
        <strain evidence="2">R3-111a-1</strain>
    </source>
</reference>
<dbReference type="Proteomes" id="UP000006039">
    <property type="component" value="Unassembled WGS sequence"/>
</dbReference>
<keyword evidence="3" id="KW-1185">Reference proteome</keyword>
<proteinExistence type="predicted"/>
<reference evidence="2" key="4">
    <citation type="journal article" date="2015" name="G3 (Bethesda)">
        <title>Genome sequences of three phytopathogenic species of the Magnaporthaceae family of fungi.</title>
        <authorList>
            <person name="Okagaki L.H."/>
            <person name="Nunes C.C."/>
            <person name="Sailsbery J."/>
            <person name="Clay B."/>
            <person name="Brown D."/>
            <person name="John T."/>
            <person name="Oh Y."/>
            <person name="Young N."/>
            <person name="Fitzgerald M."/>
            <person name="Haas B.J."/>
            <person name="Zeng Q."/>
            <person name="Young S."/>
            <person name="Adiconis X."/>
            <person name="Fan L."/>
            <person name="Levin J.Z."/>
            <person name="Mitchell T.K."/>
            <person name="Okubara P.A."/>
            <person name="Farman M.L."/>
            <person name="Kohn L.M."/>
            <person name="Birren B."/>
            <person name="Ma L.-J."/>
            <person name="Dean R.A."/>
        </authorList>
    </citation>
    <scope>NUCLEOTIDE SEQUENCE</scope>
    <source>
        <strain evidence="2">R3-111a-1</strain>
    </source>
</reference>
<evidence type="ECO:0000313" key="2">
    <source>
        <dbReference type="EnsemblFungi" id="EJT74201"/>
    </source>
</evidence>
<reference evidence="3" key="1">
    <citation type="submission" date="2010-07" db="EMBL/GenBank/DDBJ databases">
        <title>The genome sequence of Gaeumannomyces graminis var. tritici strain R3-111a-1.</title>
        <authorList>
            <consortium name="The Broad Institute Genome Sequencing Platform"/>
            <person name="Ma L.-J."/>
            <person name="Dead R."/>
            <person name="Young S."/>
            <person name="Zeng Q."/>
            <person name="Koehrsen M."/>
            <person name="Alvarado L."/>
            <person name="Berlin A."/>
            <person name="Chapman S.B."/>
            <person name="Chen Z."/>
            <person name="Freedman E."/>
            <person name="Gellesch M."/>
            <person name="Goldberg J."/>
            <person name="Griggs A."/>
            <person name="Gujja S."/>
            <person name="Heilman E.R."/>
            <person name="Heiman D."/>
            <person name="Hepburn T."/>
            <person name="Howarth C."/>
            <person name="Jen D."/>
            <person name="Larson L."/>
            <person name="Mehta T."/>
            <person name="Neiman D."/>
            <person name="Pearson M."/>
            <person name="Roberts A."/>
            <person name="Saif S."/>
            <person name="Shea T."/>
            <person name="Shenoy N."/>
            <person name="Sisk P."/>
            <person name="Stolte C."/>
            <person name="Sykes S."/>
            <person name="Walk T."/>
            <person name="White J."/>
            <person name="Yandava C."/>
            <person name="Haas B."/>
            <person name="Nusbaum C."/>
            <person name="Birren B."/>
        </authorList>
    </citation>
    <scope>NUCLEOTIDE SEQUENCE [LARGE SCALE GENOMIC DNA]</scope>
    <source>
        <strain evidence="3">R3-111a-1</strain>
    </source>
</reference>
<dbReference type="GeneID" id="20348503"/>
<gene>
    <name evidence="2" type="primary">20348503</name>
    <name evidence="1" type="ORF">GGTG_08045</name>
</gene>